<keyword evidence="1" id="KW-0812">Transmembrane</keyword>
<proteinExistence type="predicted"/>
<protein>
    <submittedName>
        <fullName evidence="2">Uncharacterized protein</fullName>
    </submittedName>
</protein>
<reference evidence="2" key="1">
    <citation type="submission" date="2019-08" db="EMBL/GenBank/DDBJ databases">
        <authorList>
            <person name="Kucharzyk K."/>
            <person name="Murdoch R.W."/>
            <person name="Higgins S."/>
            <person name="Loffler F."/>
        </authorList>
    </citation>
    <scope>NUCLEOTIDE SEQUENCE</scope>
</reference>
<organism evidence="2">
    <name type="scientific">bioreactor metagenome</name>
    <dbReference type="NCBI Taxonomy" id="1076179"/>
    <lineage>
        <taxon>unclassified sequences</taxon>
        <taxon>metagenomes</taxon>
        <taxon>ecological metagenomes</taxon>
    </lineage>
</organism>
<keyword evidence="1" id="KW-1133">Transmembrane helix</keyword>
<name>A0A644TFD2_9ZZZZ</name>
<evidence type="ECO:0000313" key="2">
    <source>
        <dbReference type="EMBL" id="MPL64952.1"/>
    </source>
</evidence>
<accession>A0A644TFD2</accession>
<dbReference type="EMBL" id="VSSQ01000026">
    <property type="protein sequence ID" value="MPL64952.1"/>
    <property type="molecule type" value="Genomic_DNA"/>
</dbReference>
<comment type="caution">
    <text evidence="2">The sequence shown here is derived from an EMBL/GenBank/DDBJ whole genome shotgun (WGS) entry which is preliminary data.</text>
</comment>
<sequence>MIIKPLGASTDSTLISPGRTNNGYQLFNFQPLFISMGKLCQNYFILAILFKRQICMTSKFNKYT</sequence>
<evidence type="ECO:0000256" key="1">
    <source>
        <dbReference type="SAM" id="Phobius"/>
    </source>
</evidence>
<dbReference type="AlphaFoldDB" id="A0A644TFD2"/>
<keyword evidence="1" id="KW-0472">Membrane</keyword>
<feature type="transmembrane region" description="Helical" evidence="1">
    <location>
        <begin position="32"/>
        <end position="50"/>
    </location>
</feature>
<gene>
    <name evidence="2" type="ORF">SDC9_10615</name>
</gene>